<dbReference type="InterPro" id="IPR013767">
    <property type="entry name" value="PAS_fold"/>
</dbReference>
<keyword evidence="10" id="KW-1185">Reference proteome</keyword>
<dbReference type="PROSITE" id="PS50112">
    <property type="entry name" value="PAS"/>
    <property type="match status" value="1"/>
</dbReference>
<dbReference type="Pfam" id="PF00512">
    <property type="entry name" value="HisKA"/>
    <property type="match status" value="1"/>
</dbReference>
<dbReference type="EMBL" id="FNIN01000004">
    <property type="protein sequence ID" value="SDN66794.1"/>
    <property type="molecule type" value="Genomic_DNA"/>
</dbReference>
<evidence type="ECO:0000256" key="5">
    <source>
        <dbReference type="ARBA" id="ARBA00022777"/>
    </source>
</evidence>
<dbReference type="GO" id="GO:0016036">
    <property type="term" value="P:cellular response to phosphate starvation"/>
    <property type="evidence" value="ECO:0007669"/>
    <property type="project" value="TreeGrafter"/>
</dbReference>
<dbReference type="GO" id="GO:0000155">
    <property type="term" value="F:phosphorelay sensor kinase activity"/>
    <property type="evidence" value="ECO:0007669"/>
    <property type="project" value="InterPro"/>
</dbReference>
<name>A0A1H0D9B9_9BACT</name>
<dbReference type="RefSeq" id="WP_092064823.1">
    <property type="nucleotide sequence ID" value="NZ_FNIN01000004.1"/>
</dbReference>
<evidence type="ECO:0000256" key="2">
    <source>
        <dbReference type="ARBA" id="ARBA00012438"/>
    </source>
</evidence>
<keyword evidence="5" id="KW-0418">Kinase</keyword>
<dbReference type="SUPFAM" id="SSF47384">
    <property type="entry name" value="Homodimeric domain of signal transducing histidine kinase"/>
    <property type="match status" value="1"/>
</dbReference>
<dbReference type="Gene3D" id="1.10.287.130">
    <property type="match status" value="1"/>
</dbReference>
<feature type="domain" description="PAS" evidence="8">
    <location>
        <begin position="116"/>
        <end position="164"/>
    </location>
</feature>
<dbReference type="SMART" id="SM00091">
    <property type="entry name" value="PAS"/>
    <property type="match status" value="2"/>
</dbReference>
<protein>
    <recommendedName>
        <fullName evidence="2">histidine kinase</fullName>
        <ecNumber evidence="2">2.7.13.3</ecNumber>
    </recommendedName>
</protein>
<keyword evidence="7" id="KW-0472">Membrane</keyword>
<keyword evidence="6" id="KW-0902">Two-component regulatory system</keyword>
<evidence type="ECO:0000313" key="10">
    <source>
        <dbReference type="Proteomes" id="UP000199602"/>
    </source>
</evidence>
<organism evidence="9 10">
    <name type="scientific">Desulfonauticus submarinus</name>
    <dbReference type="NCBI Taxonomy" id="206665"/>
    <lineage>
        <taxon>Bacteria</taxon>
        <taxon>Pseudomonadati</taxon>
        <taxon>Thermodesulfobacteriota</taxon>
        <taxon>Desulfovibrionia</taxon>
        <taxon>Desulfovibrionales</taxon>
        <taxon>Desulfonauticaceae</taxon>
        <taxon>Desulfonauticus</taxon>
    </lineage>
</organism>
<gene>
    <name evidence="9" type="ORF">SAMN04488516_10484</name>
</gene>
<dbReference type="Proteomes" id="UP000199602">
    <property type="component" value="Unassembled WGS sequence"/>
</dbReference>
<evidence type="ECO:0000313" key="9">
    <source>
        <dbReference type="EMBL" id="SDN66794.1"/>
    </source>
</evidence>
<proteinExistence type="predicted"/>
<dbReference type="PANTHER" id="PTHR45453:SF1">
    <property type="entry name" value="PHOSPHATE REGULON SENSOR PROTEIN PHOR"/>
    <property type="match status" value="1"/>
</dbReference>
<keyword evidence="3" id="KW-0597">Phosphoprotein</keyword>
<dbReference type="CDD" id="cd00082">
    <property type="entry name" value="HisKA"/>
    <property type="match status" value="1"/>
</dbReference>
<dbReference type="Pfam" id="PF13188">
    <property type="entry name" value="PAS_8"/>
    <property type="match status" value="1"/>
</dbReference>
<evidence type="ECO:0000256" key="1">
    <source>
        <dbReference type="ARBA" id="ARBA00000085"/>
    </source>
</evidence>
<keyword evidence="4" id="KW-0808">Transferase</keyword>
<dbReference type="OrthoDB" id="5413104at2"/>
<dbReference type="SMART" id="SM00388">
    <property type="entry name" value="HisKA"/>
    <property type="match status" value="1"/>
</dbReference>
<sequence length="471" mass="53843">MLKNFAIIGPKKKIASFVRAYLRSKDALRPLGRLVAITITDGEEFISNYPCYKHWEEMLKHHVIDSVFNLETNPEFIFTLRKKLPPNIQLSEYSPSYSFISLHLMKTVYQKKAAKKENFLSQILENTPFATIIFNAKGEVIYWNKACEILTGIPRKMVIGKSDVGLAFYDEPRSLLGQNILKYDHKELKKLYKANDVSLNFSSIPNGVTVSGFWDLRGKIKGFYQIIAVKLIQKEKVVGSLEIIQNISNIYQLRSQVQEYEEILEVLLNSLPYPLIYTLNSGRLVYVNKAGKKLFQKKLKKQGYTIFDLLNTSKKEAVSPEILLSGEEKKVLNLTLQNEEWEITILCLSDKGYLWLFRNLTEAESKQKLDLVLSLAGAISHELSQPLTAVVNAAELLANTPPNNLERIKKHQRIILKEGEKLFQIYSKLRNIDNIKLTSYLGDTQILDIHQGSEDLFQQISSSTKGEESDT</sequence>
<accession>A0A1H0D9B9</accession>
<dbReference type="AlphaFoldDB" id="A0A1H0D9B9"/>
<dbReference type="InterPro" id="IPR000014">
    <property type="entry name" value="PAS"/>
</dbReference>
<dbReference type="InterPro" id="IPR050351">
    <property type="entry name" value="BphY/WalK/GraS-like"/>
</dbReference>
<dbReference type="GO" id="GO:0005886">
    <property type="term" value="C:plasma membrane"/>
    <property type="evidence" value="ECO:0007669"/>
    <property type="project" value="TreeGrafter"/>
</dbReference>
<dbReference type="STRING" id="206665.SAMN04488516_10484"/>
<dbReference type="GO" id="GO:0004721">
    <property type="term" value="F:phosphoprotein phosphatase activity"/>
    <property type="evidence" value="ECO:0007669"/>
    <property type="project" value="TreeGrafter"/>
</dbReference>
<reference evidence="9 10" key="1">
    <citation type="submission" date="2016-10" db="EMBL/GenBank/DDBJ databases">
        <authorList>
            <person name="de Groot N.N."/>
        </authorList>
    </citation>
    <scope>NUCLEOTIDE SEQUENCE [LARGE SCALE GENOMIC DNA]</scope>
    <source>
        <strain evidence="9 10">DSM 15269</strain>
    </source>
</reference>
<dbReference type="PANTHER" id="PTHR45453">
    <property type="entry name" value="PHOSPHATE REGULON SENSOR PROTEIN PHOR"/>
    <property type="match status" value="1"/>
</dbReference>
<evidence type="ECO:0000256" key="3">
    <source>
        <dbReference type="ARBA" id="ARBA00022553"/>
    </source>
</evidence>
<evidence type="ECO:0000256" key="7">
    <source>
        <dbReference type="ARBA" id="ARBA00023136"/>
    </source>
</evidence>
<dbReference type="InterPro" id="IPR003661">
    <property type="entry name" value="HisK_dim/P_dom"/>
</dbReference>
<dbReference type="Pfam" id="PF00989">
    <property type="entry name" value="PAS"/>
    <property type="match status" value="1"/>
</dbReference>
<dbReference type="GO" id="GO:0006355">
    <property type="term" value="P:regulation of DNA-templated transcription"/>
    <property type="evidence" value="ECO:0007669"/>
    <property type="project" value="InterPro"/>
</dbReference>
<dbReference type="InterPro" id="IPR036097">
    <property type="entry name" value="HisK_dim/P_sf"/>
</dbReference>
<evidence type="ECO:0000256" key="6">
    <source>
        <dbReference type="ARBA" id="ARBA00023012"/>
    </source>
</evidence>
<dbReference type="Gene3D" id="3.30.450.20">
    <property type="entry name" value="PAS domain"/>
    <property type="match status" value="1"/>
</dbReference>
<evidence type="ECO:0000256" key="4">
    <source>
        <dbReference type="ARBA" id="ARBA00022679"/>
    </source>
</evidence>
<dbReference type="CDD" id="cd00130">
    <property type="entry name" value="PAS"/>
    <property type="match status" value="1"/>
</dbReference>
<dbReference type="InterPro" id="IPR035965">
    <property type="entry name" value="PAS-like_dom_sf"/>
</dbReference>
<dbReference type="SUPFAM" id="SSF55785">
    <property type="entry name" value="PYP-like sensor domain (PAS domain)"/>
    <property type="match status" value="2"/>
</dbReference>
<comment type="catalytic activity">
    <reaction evidence="1">
        <text>ATP + protein L-histidine = ADP + protein N-phospho-L-histidine.</text>
        <dbReference type="EC" id="2.7.13.3"/>
    </reaction>
</comment>
<dbReference type="EC" id="2.7.13.3" evidence="2"/>
<evidence type="ECO:0000259" key="8">
    <source>
        <dbReference type="PROSITE" id="PS50112"/>
    </source>
</evidence>
<dbReference type="NCBIfam" id="TIGR00229">
    <property type="entry name" value="sensory_box"/>
    <property type="match status" value="1"/>
</dbReference>